<evidence type="ECO:0000313" key="5">
    <source>
        <dbReference type="EMBL" id="AWN40470.1"/>
    </source>
</evidence>
<organism evidence="5 6">
    <name type="scientific">Methylobacterium durans</name>
    <dbReference type="NCBI Taxonomy" id="2202825"/>
    <lineage>
        <taxon>Bacteria</taxon>
        <taxon>Pseudomonadati</taxon>
        <taxon>Pseudomonadota</taxon>
        <taxon>Alphaproteobacteria</taxon>
        <taxon>Hyphomicrobiales</taxon>
        <taxon>Methylobacteriaceae</taxon>
        <taxon>Methylobacterium</taxon>
    </lineage>
</organism>
<keyword evidence="1" id="KW-0805">Transcription regulation</keyword>
<dbReference type="OrthoDB" id="7983567at2"/>
<gene>
    <name evidence="5" type="ORF">DK389_07905</name>
</gene>
<keyword evidence="2" id="KW-0238">DNA-binding</keyword>
<dbReference type="SUPFAM" id="SSF51206">
    <property type="entry name" value="cAMP-binding domain-like"/>
    <property type="match status" value="1"/>
</dbReference>
<dbReference type="RefSeq" id="WP_109888642.1">
    <property type="nucleotide sequence ID" value="NZ_CP029550.1"/>
</dbReference>
<dbReference type="Proteomes" id="UP000245926">
    <property type="component" value="Chromosome"/>
</dbReference>
<dbReference type="SUPFAM" id="SSF46785">
    <property type="entry name" value="Winged helix' DNA-binding domain"/>
    <property type="match status" value="1"/>
</dbReference>
<dbReference type="PROSITE" id="PS51063">
    <property type="entry name" value="HTH_CRP_2"/>
    <property type="match status" value="1"/>
</dbReference>
<protein>
    <submittedName>
        <fullName evidence="5">Crp/Fnr family transcriptional regulator</fullName>
    </submittedName>
</protein>
<dbReference type="InterPro" id="IPR018490">
    <property type="entry name" value="cNMP-bd_dom_sf"/>
</dbReference>
<evidence type="ECO:0000256" key="1">
    <source>
        <dbReference type="ARBA" id="ARBA00023015"/>
    </source>
</evidence>
<evidence type="ECO:0000256" key="3">
    <source>
        <dbReference type="ARBA" id="ARBA00023163"/>
    </source>
</evidence>
<dbReference type="Pfam" id="PF13545">
    <property type="entry name" value="HTH_Crp_2"/>
    <property type="match status" value="1"/>
</dbReference>
<dbReference type="CDD" id="cd00038">
    <property type="entry name" value="CAP_ED"/>
    <property type="match status" value="1"/>
</dbReference>
<dbReference type="GO" id="GO:0006355">
    <property type="term" value="P:regulation of DNA-templated transcription"/>
    <property type="evidence" value="ECO:0007669"/>
    <property type="project" value="InterPro"/>
</dbReference>
<keyword evidence="3" id="KW-0804">Transcription</keyword>
<sequence>MSHPLIRKLEHSAALSQAERSALETLTLNRRSVSARHDIAVYDNTDRVYLVTSGIAGRYRTLRQGSRRIVSFAVPGDLCRMHTCGPSTRDMRLGALTHCSVADIPRARLAELIETHPGIARAMRWLALMELSRAREWLVNDSRPADRRLAHHFRELLVCLQVVGLADENSFELAISQADLADAMGISQVHINRVLQGLRADDLIVWSKSALTIPDVERLQAFAGFDPGYLDLRAARAA</sequence>
<dbReference type="KEGG" id="mets:DK389_07905"/>
<dbReference type="InterPro" id="IPR000595">
    <property type="entry name" value="cNMP-bd_dom"/>
</dbReference>
<dbReference type="AlphaFoldDB" id="A0A2U8W4N0"/>
<proteinExistence type="predicted"/>
<dbReference type="Gene3D" id="1.10.10.10">
    <property type="entry name" value="Winged helix-like DNA-binding domain superfamily/Winged helix DNA-binding domain"/>
    <property type="match status" value="1"/>
</dbReference>
<dbReference type="Gene3D" id="2.60.120.10">
    <property type="entry name" value="Jelly Rolls"/>
    <property type="match status" value="1"/>
</dbReference>
<evidence type="ECO:0000259" key="4">
    <source>
        <dbReference type="PROSITE" id="PS51063"/>
    </source>
</evidence>
<dbReference type="InterPro" id="IPR036390">
    <property type="entry name" value="WH_DNA-bd_sf"/>
</dbReference>
<evidence type="ECO:0000313" key="6">
    <source>
        <dbReference type="Proteomes" id="UP000245926"/>
    </source>
</evidence>
<dbReference type="GO" id="GO:0003677">
    <property type="term" value="F:DNA binding"/>
    <property type="evidence" value="ECO:0007669"/>
    <property type="project" value="UniProtKB-KW"/>
</dbReference>
<feature type="domain" description="HTH crp-type" evidence="4">
    <location>
        <begin position="143"/>
        <end position="217"/>
    </location>
</feature>
<dbReference type="InterPro" id="IPR012318">
    <property type="entry name" value="HTH_CRP"/>
</dbReference>
<dbReference type="InterPro" id="IPR036388">
    <property type="entry name" value="WH-like_DNA-bd_sf"/>
</dbReference>
<dbReference type="InterPro" id="IPR014710">
    <property type="entry name" value="RmlC-like_jellyroll"/>
</dbReference>
<name>A0A2U8W4N0_9HYPH</name>
<evidence type="ECO:0000256" key="2">
    <source>
        <dbReference type="ARBA" id="ARBA00023125"/>
    </source>
</evidence>
<keyword evidence="6" id="KW-1185">Reference proteome</keyword>
<dbReference type="EMBL" id="CP029550">
    <property type="protein sequence ID" value="AWN40470.1"/>
    <property type="molecule type" value="Genomic_DNA"/>
</dbReference>
<accession>A0A2U8W4N0</accession>
<dbReference type="Pfam" id="PF00027">
    <property type="entry name" value="cNMP_binding"/>
    <property type="match status" value="1"/>
</dbReference>
<reference evidence="6" key="1">
    <citation type="submission" date="2018-05" db="EMBL/GenBank/DDBJ databases">
        <title>Complete Genome Sequence of Methylobacterium sp. 17SD2-17.</title>
        <authorList>
            <person name="Srinivasan S."/>
        </authorList>
    </citation>
    <scope>NUCLEOTIDE SEQUENCE [LARGE SCALE GENOMIC DNA]</scope>
    <source>
        <strain evidence="6">17SD2-17</strain>
    </source>
</reference>